<keyword evidence="11" id="KW-1185">Reference proteome</keyword>
<keyword evidence="2 6" id="KW-0808">Transferase</keyword>
<comment type="pathway">
    <text evidence="6">Isoprenoid biosynthesis; isopentenyl diphosphate biosynthesis via DXP pathway; isopentenyl diphosphate from 1-deoxy-D-xylulose 5-phosphate: step 3/6.</text>
</comment>
<feature type="binding site" evidence="6">
    <location>
        <begin position="96"/>
        <end position="106"/>
    </location>
    <ligand>
        <name>ATP</name>
        <dbReference type="ChEBI" id="CHEBI:30616"/>
    </ligand>
</feature>
<dbReference type="GO" id="GO:0019288">
    <property type="term" value="P:isopentenyl diphosphate biosynthetic process, methylerythritol 4-phosphate pathway"/>
    <property type="evidence" value="ECO:0007669"/>
    <property type="project" value="UniProtKB-UniRule"/>
</dbReference>
<dbReference type="Gene3D" id="3.30.70.890">
    <property type="entry name" value="GHMP kinase, C-terminal domain"/>
    <property type="match status" value="1"/>
</dbReference>
<dbReference type="InterPro" id="IPR006204">
    <property type="entry name" value="GHMP_kinase_N_dom"/>
</dbReference>
<evidence type="ECO:0000313" key="13">
    <source>
        <dbReference type="Proteomes" id="UP000045175"/>
    </source>
</evidence>
<dbReference type="EMBL" id="CDMN01000021">
    <property type="protein sequence ID" value="CRF43990.1"/>
    <property type="molecule type" value="Genomic_DNA"/>
</dbReference>
<dbReference type="RefSeq" id="WP_231624646.1">
    <property type="nucleotide sequence ID" value="NZ_CDMH01000068.1"/>
</dbReference>
<comment type="catalytic activity">
    <reaction evidence="6">
        <text>4-CDP-2-C-methyl-D-erythritol + ATP = 4-CDP-2-C-methyl-D-erythritol 2-phosphate + ADP + H(+)</text>
        <dbReference type="Rhea" id="RHEA:18437"/>
        <dbReference type="ChEBI" id="CHEBI:15378"/>
        <dbReference type="ChEBI" id="CHEBI:30616"/>
        <dbReference type="ChEBI" id="CHEBI:57823"/>
        <dbReference type="ChEBI" id="CHEBI:57919"/>
        <dbReference type="ChEBI" id="CHEBI:456216"/>
        <dbReference type="EC" id="2.7.1.148"/>
    </reaction>
</comment>
<dbReference type="SUPFAM" id="SSF54211">
    <property type="entry name" value="Ribosomal protein S5 domain 2-like"/>
    <property type="match status" value="1"/>
</dbReference>
<dbReference type="InterPro" id="IPR014721">
    <property type="entry name" value="Ribsml_uS5_D2-typ_fold_subgr"/>
</dbReference>
<dbReference type="Pfam" id="PF00288">
    <property type="entry name" value="GHMP_kinases_N"/>
    <property type="match status" value="1"/>
</dbReference>
<organism evidence="9 13">
    <name type="scientific">Helicobacter ailurogastricus</name>
    <dbReference type="NCBI Taxonomy" id="1578720"/>
    <lineage>
        <taxon>Bacteria</taxon>
        <taxon>Pseudomonadati</taxon>
        <taxon>Campylobacterota</taxon>
        <taxon>Epsilonproteobacteria</taxon>
        <taxon>Campylobacterales</taxon>
        <taxon>Helicobacteraceae</taxon>
        <taxon>Helicobacter</taxon>
    </lineage>
</organism>
<dbReference type="Gene3D" id="3.30.230.10">
    <property type="match status" value="1"/>
</dbReference>
<evidence type="ECO:0000256" key="1">
    <source>
        <dbReference type="ARBA" id="ARBA00017473"/>
    </source>
</evidence>
<dbReference type="NCBIfam" id="TIGR00154">
    <property type="entry name" value="ispE"/>
    <property type="match status" value="1"/>
</dbReference>
<accession>A0A0K2XA96</accession>
<evidence type="ECO:0000256" key="4">
    <source>
        <dbReference type="ARBA" id="ARBA00022777"/>
    </source>
</evidence>
<comment type="similarity">
    <text evidence="6">Belongs to the GHMP kinase family. IspE subfamily.</text>
</comment>
<evidence type="ECO:0000313" key="12">
    <source>
        <dbReference type="Proteomes" id="UP000041394"/>
    </source>
</evidence>
<dbReference type="AlphaFoldDB" id="A0A0K2XA96"/>
<evidence type="ECO:0000259" key="7">
    <source>
        <dbReference type="Pfam" id="PF00288"/>
    </source>
</evidence>
<keyword evidence="6" id="KW-0414">Isoprene biosynthesis</keyword>
<keyword evidence="3 6" id="KW-0547">Nucleotide-binding</keyword>
<protein>
    <recommendedName>
        <fullName evidence="1 6">4-diphosphocytidyl-2-C-methyl-D-erythritol kinase</fullName>
        <shortName evidence="6">CMK</shortName>
        <ecNumber evidence="6">2.7.1.148</ecNumber>
    </recommendedName>
    <alternativeName>
        <fullName evidence="6">4-(cytidine-5'-diphospho)-2-C-methyl-D-erythritol kinase</fullName>
    </alternativeName>
</protein>
<dbReference type="Proteomes" id="UP000045175">
    <property type="component" value="Unassembled WGS sequence"/>
</dbReference>
<keyword evidence="5 6" id="KW-0067">ATP-binding</keyword>
<dbReference type="UniPathway" id="UPA00056">
    <property type="reaction ID" value="UER00094"/>
</dbReference>
<dbReference type="InterPro" id="IPR036554">
    <property type="entry name" value="GHMP_kinase_C_sf"/>
</dbReference>
<dbReference type="HAMAP" id="MF_00061">
    <property type="entry name" value="IspE"/>
    <property type="match status" value="1"/>
</dbReference>
<reference evidence="12 13" key="2">
    <citation type="submission" date="2014-12" db="EMBL/GenBank/DDBJ databases">
        <authorList>
            <person name="Jaenicke S."/>
        </authorList>
    </citation>
    <scope>NUCLEOTIDE SEQUENCE [LARGE SCALE GENOMIC DNA]</scope>
</reference>
<evidence type="ECO:0000313" key="9">
    <source>
        <dbReference type="EMBL" id="CRF43437.1"/>
    </source>
</evidence>
<dbReference type="GO" id="GO:0016114">
    <property type="term" value="P:terpenoid biosynthetic process"/>
    <property type="evidence" value="ECO:0007669"/>
    <property type="project" value="UniProtKB-UniRule"/>
</dbReference>
<dbReference type="NCBIfam" id="NF003216">
    <property type="entry name" value="PRK04181.1"/>
    <property type="match status" value="1"/>
</dbReference>
<dbReference type="PIRSF" id="PIRSF010376">
    <property type="entry name" value="IspE"/>
    <property type="match status" value="1"/>
</dbReference>
<dbReference type="SUPFAM" id="SSF55060">
    <property type="entry name" value="GHMP Kinase, C-terminal domain"/>
    <property type="match status" value="1"/>
</dbReference>
<dbReference type="Proteomes" id="UP000038622">
    <property type="component" value="Unassembled WGS sequence"/>
</dbReference>
<evidence type="ECO:0000256" key="2">
    <source>
        <dbReference type="ARBA" id="ARBA00022679"/>
    </source>
</evidence>
<proteinExistence type="inferred from homology"/>
<dbReference type="PANTHER" id="PTHR43527">
    <property type="entry name" value="4-DIPHOSPHOCYTIDYL-2-C-METHYL-D-ERYTHRITOL KINASE, CHLOROPLASTIC"/>
    <property type="match status" value="1"/>
</dbReference>
<evidence type="ECO:0000313" key="8">
    <source>
        <dbReference type="EMBL" id="CRF40464.1"/>
    </source>
</evidence>
<reference evidence="11" key="3">
    <citation type="submission" date="2014-12" db="EMBL/GenBank/DDBJ databases">
        <authorList>
            <person name="Smet A."/>
        </authorList>
    </citation>
    <scope>NUCLEOTIDE SEQUENCE [LARGE SCALE GENOMIC DNA]</scope>
</reference>
<evidence type="ECO:0000256" key="6">
    <source>
        <dbReference type="HAMAP-Rule" id="MF_00061"/>
    </source>
</evidence>
<feature type="domain" description="GHMP kinase N-terminal" evidence="7">
    <location>
        <begin position="63"/>
        <end position="145"/>
    </location>
</feature>
<feature type="active site" evidence="6">
    <location>
        <position position="11"/>
    </location>
</feature>
<dbReference type="InterPro" id="IPR004424">
    <property type="entry name" value="IspE"/>
</dbReference>
<dbReference type="InterPro" id="IPR020568">
    <property type="entry name" value="Ribosomal_Su5_D2-typ_SF"/>
</dbReference>
<dbReference type="STRING" id="1578720.HAL011_02210"/>
<dbReference type="PANTHER" id="PTHR43527:SF2">
    <property type="entry name" value="4-DIPHOSPHOCYTIDYL-2-C-METHYL-D-ERYTHRITOL KINASE, CHLOROPLASTIC"/>
    <property type="match status" value="1"/>
</dbReference>
<comment type="function">
    <text evidence="6">Catalyzes the phosphorylation of the position 2 hydroxy group of 4-diphosphocytidyl-2C-methyl-D-erythritol.</text>
</comment>
<dbReference type="GO" id="GO:0005524">
    <property type="term" value="F:ATP binding"/>
    <property type="evidence" value="ECO:0007669"/>
    <property type="project" value="UniProtKB-UniRule"/>
</dbReference>
<gene>
    <name evidence="6" type="primary">ispE</name>
    <name evidence="8" type="ORF">HAL011_02210</name>
    <name evidence="9" type="ORF">HAL013_16740</name>
    <name evidence="10" type="ORF">HAL09_05540</name>
</gene>
<evidence type="ECO:0000313" key="10">
    <source>
        <dbReference type="EMBL" id="CRF43990.1"/>
    </source>
</evidence>
<evidence type="ECO:0000313" key="11">
    <source>
        <dbReference type="Proteomes" id="UP000038622"/>
    </source>
</evidence>
<dbReference type="EMBL" id="CDMH01000068">
    <property type="protein sequence ID" value="CRF43437.1"/>
    <property type="molecule type" value="Genomic_DNA"/>
</dbReference>
<dbReference type="EMBL" id="CDML01000006">
    <property type="protein sequence ID" value="CRF40464.1"/>
    <property type="molecule type" value="Genomic_DNA"/>
</dbReference>
<sequence length="256" mass="28180">MNLFSCLVYPKINVFLKIVGKSEGYHLLNSRLCLVRGLHDVLCVKSAPKFSLKGDFDCPLAQNTLYKAWWLLKERLKPALRSRVEGLQIEVQKQIPAGGGLGGGSADAGVFLREVNRHLDLGLDLEQLYQIGAQVGADVNFFISGFSSANVSHFGQIVQDFKEEPLEVKLSTPPLKCVTAKVYQAFKTPTAFNPAWASKTSPELLKAYTAQELNDLYTPALSLYPALKEHAKSLDQNYLWFFSGSGSSFFGLKGGA</sequence>
<name>A0A0K2XA96_9HELI</name>
<evidence type="ECO:0000256" key="5">
    <source>
        <dbReference type="ARBA" id="ARBA00022840"/>
    </source>
</evidence>
<keyword evidence="4 6" id="KW-0418">Kinase</keyword>
<reference evidence="9" key="1">
    <citation type="submission" date="2014-12" db="EMBL/GenBank/DDBJ databases">
        <title>Whole genome sequences of four Staphylococcus schleiferi canine isolates.</title>
        <authorList>
            <person name="Misic A.M."/>
            <person name="Cain C."/>
            <person name="Morris D.O."/>
            <person name="Rankin S."/>
            <person name="Beiting D."/>
        </authorList>
    </citation>
    <scope>NUCLEOTIDE SEQUENCE</scope>
    <source>
        <strain evidence="8">ASB11</strain>
        <strain evidence="9">ASB13</strain>
        <strain evidence="10">ASB9</strain>
    </source>
</reference>
<feature type="active site" evidence="6">
    <location>
        <position position="138"/>
    </location>
</feature>
<dbReference type="Proteomes" id="UP000041394">
    <property type="component" value="Unassembled WGS sequence"/>
</dbReference>
<dbReference type="EC" id="2.7.1.148" evidence="6"/>
<evidence type="ECO:0000256" key="3">
    <source>
        <dbReference type="ARBA" id="ARBA00022741"/>
    </source>
</evidence>
<dbReference type="GO" id="GO:0050515">
    <property type="term" value="F:4-(cytidine 5'-diphospho)-2-C-methyl-D-erythritol kinase activity"/>
    <property type="evidence" value="ECO:0007669"/>
    <property type="project" value="UniProtKB-UniRule"/>
</dbReference>